<dbReference type="Proteomes" id="UP001152799">
    <property type="component" value="Chromosome 8"/>
</dbReference>
<dbReference type="AlphaFoldDB" id="A0A9N9QRY5"/>
<keyword evidence="3" id="KW-1185">Reference proteome</keyword>
<name>A0A9N9QRY5_9CUCU</name>
<dbReference type="EMBL" id="OU892284">
    <property type="protein sequence ID" value="CAG9772909.1"/>
    <property type="molecule type" value="Genomic_DNA"/>
</dbReference>
<keyword evidence="1" id="KW-0732">Signal</keyword>
<feature type="chain" id="PRO_5040271951" evidence="1">
    <location>
        <begin position="18"/>
        <end position="110"/>
    </location>
</feature>
<protein>
    <submittedName>
        <fullName evidence="2">Uncharacterized protein</fullName>
    </submittedName>
</protein>
<sequence length="110" mass="11814">MHVLLLLTTGLVAICSGQKHTIPPSSPILCFCPEYCPIITICPYGLELGYSGPCRCCQDCVIPKNGQCPYYVLLPSSTPIDSVSCEDGTKCCNAICTNDVCETDSTTEKN</sequence>
<evidence type="ECO:0000313" key="3">
    <source>
        <dbReference type="Proteomes" id="UP001152799"/>
    </source>
</evidence>
<feature type="signal peptide" evidence="1">
    <location>
        <begin position="1"/>
        <end position="17"/>
    </location>
</feature>
<proteinExistence type="predicted"/>
<accession>A0A9N9QRY5</accession>
<gene>
    <name evidence="2" type="ORF">CEUTPL_LOCUS13309</name>
</gene>
<evidence type="ECO:0000256" key="1">
    <source>
        <dbReference type="SAM" id="SignalP"/>
    </source>
</evidence>
<reference evidence="2" key="1">
    <citation type="submission" date="2022-01" db="EMBL/GenBank/DDBJ databases">
        <authorList>
            <person name="King R."/>
        </authorList>
    </citation>
    <scope>NUCLEOTIDE SEQUENCE</scope>
</reference>
<organism evidence="2 3">
    <name type="scientific">Ceutorhynchus assimilis</name>
    <name type="common">cabbage seed weevil</name>
    <dbReference type="NCBI Taxonomy" id="467358"/>
    <lineage>
        <taxon>Eukaryota</taxon>
        <taxon>Metazoa</taxon>
        <taxon>Ecdysozoa</taxon>
        <taxon>Arthropoda</taxon>
        <taxon>Hexapoda</taxon>
        <taxon>Insecta</taxon>
        <taxon>Pterygota</taxon>
        <taxon>Neoptera</taxon>
        <taxon>Endopterygota</taxon>
        <taxon>Coleoptera</taxon>
        <taxon>Polyphaga</taxon>
        <taxon>Cucujiformia</taxon>
        <taxon>Curculionidae</taxon>
        <taxon>Ceutorhynchinae</taxon>
        <taxon>Ceutorhynchus</taxon>
    </lineage>
</organism>
<evidence type="ECO:0000313" key="2">
    <source>
        <dbReference type="EMBL" id="CAG9772909.1"/>
    </source>
</evidence>